<feature type="domain" description="ComEC/Rec2-related protein" evidence="7">
    <location>
        <begin position="195"/>
        <end position="451"/>
    </location>
</feature>
<dbReference type="PANTHER" id="PTHR30619">
    <property type="entry name" value="DNA INTERNALIZATION/COMPETENCE PROTEIN COMEC/REC2"/>
    <property type="match status" value="1"/>
</dbReference>
<keyword evidence="3 6" id="KW-0812">Transmembrane</keyword>
<evidence type="ECO:0000259" key="7">
    <source>
        <dbReference type="Pfam" id="PF03772"/>
    </source>
</evidence>
<feature type="transmembrane region" description="Helical" evidence="6">
    <location>
        <begin position="269"/>
        <end position="289"/>
    </location>
</feature>
<accession>A0A1F4VQA7</accession>
<keyword evidence="4 6" id="KW-1133">Transmembrane helix</keyword>
<feature type="transmembrane region" description="Helical" evidence="6">
    <location>
        <begin position="309"/>
        <end position="331"/>
    </location>
</feature>
<feature type="transmembrane region" description="Helical" evidence="6">
    <location>
        <begin position="375"/>
        <end position="403"/>
    </location>
</feature>
<keyword evidence="5 6" id="KW-0472">Membrane</keyword>
<dbReference type="AlphaFoldDB" id="A0A1F4VQA7"/>
<evidence type="ECO:0000256" key="3">
    <source>
        <dbReference type="ARBA" id="ARBA00022692"/>
    </source>
</evidence>
<sequence length="480" mass="53481">MKTYLEGIAEIRLISLVFIFGILLFQSSLLPYLYQGMALIVFVIIGLSLIGSARGLLLISIFMIGFMLSFMAYRSHVGLQSLLIPGEVFQVTITNKALTRNEWQAVYSLESGKYRFRMYSQYDREIERGDRAEIKISKCKFVEYPGVTYCTGKVTSIISHNTSTLASTRIKLQKWLNKALGDTIGLRPAGLAMGMVLGVRSFVLSSDSKIFQESGLIHILVASGANIIFLTNLVGKIISALKCRIRVKNLSIMLVLFVYAWFIGPEVPIVRAAIMVFFLMLGSLLGRPINQVNGLLLAVTMMLAYNPSFVYNASFQLTVAGVSCIICANQISQWYRFRNLNRYWRLILSEIVIMPLMVILIMGPLLLFRFQSMNIVGVLISPVSLIFVEWLTVLIVPVLLLSWLAGTQIIATIVGITIVRFVNIVELVAELPNLTMSGIRGAHLTVYYLSLWGSASTLTLTSDSLPENDSQNSRLRASLP</sequence>
<dbReference type="GO" id="GO:0005886">
    <property type="term" value="C:plasma membrane"/>
    <property type="evidence" value="ECO:0007669"/>
    <property type="project" value="UniProtKB-SubCell"/>
</dbReference>
<feature type="transmembrane region" description="Helical" evidence="6">
    <location>
        <begin position="12"/>
        <end position="34"/>
    </location>
</feature>
<dbReference type="STRING" id="1802627.A3A70_00890"/>
<gene>
    <name evidence="8" type="ORF">A3A70_00890</name>
</gene>
<feature type="transmembrane region" description="Helical" evidence="6">
    <location>
        <begin position="40"/>
        <end position="73"/>
    </location>
</feature>
<name>A0A1F4VQA7_UNCKA</name>
<comment type="caution">
    <text evidence="8">The sequence shown here is derived from an EMBL/GenBank/DDBJ whole genome shotgun (WGS) entry which is preliminary data.</text>
</comment>
<keyword evidence="2" id="KW-1003">Cell membrane</keyword>
<feature type="transmembrane region" description="Helical" evidence="6">
    <location>
        <begin position="409"/>
        <end position="429"/>
    </location>
</feature>
<evidence type="ECO:0000313" key="8">
    <source>
        <dbReference type="EMBL" id="OGC59230.1"/>
    </source>
</evidence>
<comment type="subcellular location">
    <subcellularLocation>
        <location evidence="1">Cell membrane</location>
        <topology evidence="1">Multi-pass membrane protein</topology>
    </subcellularLocation>
</comment>
<evidence type="ECO:0000256" key="5">
    <source>
        <dbReference type="ARBA" id="ARBA00023136"/>
    </source>
</evidence>
<feature type="transmembrane region" description="Helical" evidence="6">
    <location>
        <begin position="184"/>
        <end position="203"/>
    </location>
</feature>
<evidence type="ECO:0000256" key="2">
    <source>
        <dbReference type="ARBA" id="ARBA00022475"/>
    </source>
</evidence>
<evidence type="ECO:0000256" key="6">
    <source>
        <dbReference type="SAM" id="Phobius"/>
    </source>
</evidence>
<dbReference type="InterPro" id="IPR004477">
    <property type="entry name" value="ComEC_N"/>
</dbReference>
<dbReference type="Proteomes" id="UP000178964">
    <property type="component" value="Unassembled WGS sequence"/>
</dbReference>
<dbReference type="PANTHER" id="PTHR30619:SF7">
    <property type="entry name" value="BETA-LACTAMASE DOMAIN PROTEIN"/>
    <property type="match status" value="1"/>
</dbReference>
<evidence type="ECO:0000313" key="9">
    <source>
        <dbReference type="Proteomes" id="UP000178964"/>
    </source>
</evidence>
<proteinExistence type="predicted"/>
<feature type="transmembrane region" description="Helical" evidence="6">
    <location>
        <begin position="247"/>
        <end position="263"/>
    </location>
</feature>
<dbReference type="Pfam" id="PF03772">
    <property type="entry name" value="Competence"/>
    <property type="match status" value="1"/>
</dbReference>
<dbReference type="NCBIfam" id="TIGR00360">
    <property type="entry name" value="ComEC_N-term"/>
    <property type="match status" value="1"/>
</dbReference>
<reference evidence="8 9" key="1">
    <citation type="journal article" date="2016" name="Nat. Commun.">
        <title>Thousands of microbial genomes shed light on interconnected biogeochemical processes in an aquifer system.</title>
        <authorList>
            <person name="Anantharaman K."/>
            <person name="Brown C.T."/>
            <person name="Hug L.A."/>
            <person name="Sharon I."/>
            <person name="Castelle C.J."/>
            <person name="Probst A.J."/>
            <person name="Thomas B.C."/>
            <person name="Singh A."/>
            <person name="Wilkins M.J."/>
            <person name="Karaoz U."/>
            <person name="Brodie E.L."/>
            <person name="Williams K.H."/>
            <person name="Hubbard S.S."/>
            <person name="Banfield J.F."/>
        </authorList>
    </citation>
    <scope>NUCLEOTIDE SEQUENCE [LARGE SCALE GENOMIC DNA]</scope>
</reference>
<feature type="transmembrane region" description="Helical" evidence="6">
    <location>
        <begin position="215"/>
        <end position="235"/>
    </location>
</feature>
<dbReference type="InterPro" id="IPR052159">
    <property type="entry name" value="Competence_DNA_uptake"/>
</dbReference>
<dbReference type="EMBL" id="MEVK01000020">
    <property type="protein sequence ID" value="OGC59230.1"/>
    <property type="molecule type" value="Genomic_DNA"/>
</dbReference>
<protein>
    <recommendedName>
        <fullName evidence="7">ComEC/Rec2-related protein domain-containing protein</fullName>
    </recommendedName>
</protein>
<evidence type="ECO:0000256" key="4">
    <source>
        <dbReference type="ARBA" id="ARBA00022989"/>
    </source>
</evidence>
<evidence type="ECO:0000256" key="1">
    <source>
        <dbReference type="ARBA" id="ARBA00004651"/>
    </source>
</evidence>
<feature type="transmembrane region" description="Helical" evidence="6">
    <location>
        <begin position="343"/>
        <end position="368"/>
    </location>
</feature>
<organism evidence="8 9">
    <name type="scientific">candidate division WWE3 bacterium RIFCSPLOWO2_01_FULL_42_11</name>
    <dbReference type="NCBI Taxonomy" id="1802627"/>
    <lineage>
        <taxon>Bacteria</taxon>
        <taxon>Katanobacteria</taxon>
    </lineage>
</organism>